<dbReference type="Pfam" id="PF00582">
    <property type="entry name" value="Usp"/>
    <property type="match status" value="1"/>
</dbReference>
<dbReference type="PANTHER" id="PTHR46268:SF6">
    <property type="entry name" value="UNIVERSAL STRESS PROTEIN UP12"/>
    <property type="match status" value="1"/>
</dbReference>
<comment type="similarity">
    <text evidence="1">Belongs to the universal stress protein A family.</text>
</comment>
<gene>
    <name evidence="3" type="primary">uspF</name>
    <name evidence="3" type="ORF">Pla144_05220</name>
</gene>
<evidence type="ECO:0000256" key="1">
    <source>
        <dbReference type="ARBA" id="ARBA00008791"/>
    </source>
</evidence>
<dbReference type="InterPro" id="IPR006015">
    <property type="entry name" value="Universal_stress_UspA"/>
</dbReference>
<dbReference type="AlphaFoldDB" id="A0A5C6CXR1"/>
<name>A0A5C6CXR1_9BACT</name>
<dbReference type="EMBL" id="SJPS01000001">
    <property type="protein sequence ID" value="TWU29743.1"/>
    <property type="molecule type" value="Genomic_DNA"/>
</dbReference>
<reference evidence="3 4" key="1">
    <citation type="submission" date="2019-02" db="EMBL/GenBank/DDBJ databases">
        <title>Deep-cultivation of Planctomycetes and their phenomic and genomic characterization uncovers novel biology.</title>
        <authorList>
            <person name="Wiegand S."/>
            <person name="Jogler M."/>
            <person name="Boedeker C."/>
            <person name="Pinto D."/>
            <person name="Vollmers J."/>
            <person name="Rivas-Marin E."/>
            <person name="Kohn T."/>
            <person name="Peeters S.H."/>
            <person name="Heuer A."/>
            <person name="Rast P."/>
            <person name="Oberbeckmann S."/>
            <person name="Bunk B."/>
            <person name="Jeske O."/>
            <person name="Meyerdierks A."/>
            <person name="Storesund J.E."/>
            <person name="Kallscheuer N."/>
            <person name="Luecker S."/>
            <person name="Lage O.M."/>
            <person name="Pohl T."/>
            <person name="Merkel B.J."/>
            <person name="Hornburger P."/>
            <person name="Mueller R.-W."/>
            <person name="Bruemmer F."/>
            <person name="Labrenz M."/>
            <person name="Spormann A.M."/>
            <person name="Op Den Camp H."/>
            <person name="Overmann J."/>
            <person name="Amann R."/>
            <person name="Jetten M.S.M."/>
            <person name="Mascher T."/>
            <person name="Medema M.H."/>
            <person name="Devos D.P."/>
            <person name="Kaster A.-K."/>
            <person name="Ovreas L."/>
            <person name="Rohde M."/>
            <person name="Galperin M.Y."/>
            <person name="Jogler C."/>
        </authorList>
    </citation>
    <scope>NUCLEOTIDE SEQUENCE [LARGE SCALE GENOMIC DNA]</scope>
    <source>
        <strain evidence="3 4">Pla144</strain>
    </source>
</reference>
<comment type="caution">
    <text evidence="3">The sequence shown here is derived from an EMBL/GenBank/DDBJ whole genome shotgun (WGS) entry which is preliminary data.</text>
</comment>
<dbReference type="CDD" id="cd00293">
    <property type="entry name" value="USP-like"/>
    <property type="match status" value="1"/>
</dbReference>
<organism evidence="3 4">
    <name type="scientific">Bythopirellula polymerisocia</name>
    <dbReference type="NCBI Taxonomy" id="2528003"/>
    <lineage>
        <taxon>Bacteria</taxon>
        <taxon>Pseudomonadati</taxon>
        <taxon>Planctomycetota</taxon>
        <taxon>Planctomycetia</taxon>
        <taxon>Pirellulales</taxon>
        <taxon>Lacipirellulaceae</taxon>
        <taxon>Bythopirellula</taxon>
    </lineage>
</organism>
<dbReference type="InterPro" id="IPR006016">
    <property type="entry name" value="UspA"/>
</dbReference>
<keyword evidence="4" id="KW-1185">Reference proteome</keyword>
<evidence type="ECO:0000313" key="4">
    <source>
        <dbReference type="Proteomes" id="UP000318437"/>
    </source>
</evidence>
<dbReference type="PANTHER" id="PTHR46268">
    <property type="entry name" value="STRESS RESPONSE PROTEIN NHAX"/>
    <property type="match status" value="1"/>
</dbReference>
<dbReference type="PRINTS" id="PR01438">
    <property type="entry name" value="UNVRSLSTRESS"/>
</dbReference>
<dbReference type="Gene3D" id="3.40.50.620">
    <property type="entry name" value="HUPs"/>
    <property type="match status" value="1"/>
</dbReference>
<sequence>MVSLHPKRVLVPTDFSDQASQAVDQGVDLVDDAEHLTVLHVAPALSSFSEGDPLVGWNMVSDEDRTKHLLEMLQKKFADPKYEKVQFRIAYGTPAEEIARIAEAEGVELIVLPSHGRTGLARLMIGSVAERVVRLAHCPVLVLRE</sequence>
<dbReference type="Proteomes" id="UP000318437">
    <property type="component" value="Unassembled WGS sequence"/>
</dbReference>
<proteinExistence type="inferred from homology"/>
<evidence type="ECO:0000313" key="3">
    <source>
        <dbReference type="EMBL" id="TWU29743.1"/>
    </source>
</evidence>
<evidence type="ECO:0000259" key="2">
    <source>
        <dbReference type="Pfam" id="PF00582"/>
    </source>
</evidence>
<dbReference type="SUPFAM" id="SSF52402">
    <property type="entry name" value="Adenine nucleotide alpha hydrolases-like"/>
    <property type="match status" value="1"/>
</dbReference>
<protein>
    <submittedName>
        <fullName evidence="3">Universal stress protein F</fullName>
    </submittedName>
</protein>
<feature type="domain" description="UspA" evidence="2">
    <location>
        <begin position="7"/>
        <end position="144"/>
    </location>
</feature>
<dbReference type="RefSeq" id="WP_197530334.1">
    <property type="nucleotide sequence ID" value="NZ_SJPS01000001.1"/>
</dbReference>
<dbReference type="InterPro" id="IPR014729">
    <property type="entry name" value="Rossmann-like_a/b/a_fold"/>
</dbReference>
<accession>A0A5C6CXR1</accession>